<dbReference type="EMBL" id="DXGD01000384">
    <property type="protein sequence ID" value="HIX00544.1"/>
    <property type="molecule type" value="Genomic_DNA"/>
</dbReference>
<feature type="region of interest" description="Disordered" evidence="1">
    <location>
        <begin position="139"/>
        <end position="173"/>
    </location>
</feature>
<dbReference type="Pfam" id="PF18844">
    <property type="entry name" value="baeRF_family2"/>
    <property type="match status" value="1"/>
</dbReference>
<gene>
    <name evidence="2" type="ORF">H9871_10430</name>
</gene>
<dbReference type="InterPro" id="IPR040701">
    <property type="entry name" value="Bact_RF_family2"/>
</dbReference>
<name>A0A9D1UUA9_9MICC</name>
<evidence type="ECO:0000256" key="1">
    <source>
        <dbReference type="SAM" id="MobiDB-lite"/>
    </source>
</evidence>
<sequence>MQLSTLRSIYDSTGPFSTVYLEGRSPAEDAEQQVRLRWDDLKGRLEQAGASEAAVEALENVVIVEDITEVQTDGRVLVANDSGVLLNEPWDAALGAGDAAHVSDQPELGDYLRLRAQSVSMLVAIADQQGAVVREVIGSPRHDPAEDSEETLTGATDEPVHKPRGGALSHKQIQRRADELVKQNAKDIADRLETLSKKQDPDVLVLAGEVQGRTALREELPTALIEILRDVDSGGVQDDGAEQALAEELQAVAGSVAAERARETAERLEYSMAHNLAVEGAERVARAAEMGAIESVVLHQLNSVDNEAALLAAAAQIDSAVELTTSEIDGDIAAILRFEAPQELS</sequence>
<proteinExistence type="predicted"/>
<evidence type="ECO:0000313" key="3">
    <source>
        <dbReference type="Proteomes" id="UP000824151"/>
    </source>
</evidence>
<accession>A0A9D1UUA9</accession>
<organism evidence="2 3">
    <name type="scientific">Candidatus Nesterenkonia stercoripullorum</name>
    <dbReference type="NCBI Taxonomy" id="2838701"/>
    <lineage>
        <taxon>Bacteria</taxon>
        <taxon>Bacillati</taxon>
        <taxon>Actinomycetota</taxon>
        <taxon>Actinomycetes</taxon>
        <taxon>Micrococcales</taxon>
        <taxon>Micrococcaceae</taxon>
        <taxon>Nesterenkonia</taxon>
    </lineage>
</organism>
<protein>
    <submittedName>
        <fullName evidence="2">Uncharacterized protein</fullName>
    </submittedName>
</protein>
<dbReference type="Proteomes" id="UP000824151">
    <property type="component" value="Unassembled WGS sequence"/>
</dbReference>
<reference evidence="2" key="1">
    <citation type="journal article" date="2021" name="PeerJ">
        <title>Extensive microbial diversity within the chicken gut microbiome revealed by metagenomics and culture.</title>
        <authorList>
            <person name="Gilroy R."/>
            <person name="Ravi A."/>
            <person name="Getino M."/>
            <person name="Pursley I."/>
            <person name="Horton D.L."/>
            <person name="Alikhan N.F."/>
            <person name="Baker D."/>
            <person name="Gharbi K."/>
            <person name="Hall N."/>
            <person name="Watson M."/>
            <person name="Adriaenssens E.M."/>
            <person name="Foster-Nyarko E."/>
            <person name="Jarju S."/>
            <person name="Secka A."/>
            <person name="Antonio M."/>
            <person name="Oren A."/>
            <person name="Chaudhuri R.R."/>
            <person name="La Ragione R."/>
            <person name="Hildebrand F."/>
            <person name="Pallen M.J."/>
        </authorList>
    </citation>
    <scope>NUCLEOTIDE SEQUENCE</scope>
    <source>
        <strain evidence="2">ChiHejej3B27-3195</strain>
    </source>
</reference>
<dbReference type="AlphaFoldDB" id="A0A9D1UUA9"/>
<reference evidence="2" key="2">
    <citation type="submission" date="2021-04" db="EMBL/GenBank/DDBJ databases">
        <authorList>
            <person name="Gilroy R."/>
        </authorList>
    </citation>
    <scope>NUCLEOTIDE SEQUENCE</scope>
    <source>
        <strain evidence="2">ChiHejej3B27-3195</strain>
    </source>
</reference>
<comment type="caution">
    <text evidence="2">The sequence shown here is derived from an EMBL/GenBank/DDBJ whole genome shotgun (WGS) entry which is preliminary data.</text>
</comment>
<evidence type="ECO:0000313" key="2">
    <source>
        <dbReference type="EMBL" id="HIX00544.1"/>
    </source>
</evidence>
<dbReference type="Gene3D" id="3.30.420.60">
    <property type="entry name" value="eRF1 domain 2"/>
    <property type="match status" value="1"/>
</dbReference>
<dbReference type="InterPro" id="IPR042226">
    <property type="entry name" value="eFR1_2_sf"/>
</dbReference>